<dbReference type="Proteomes" id="UP000023152">
    <property type="component" value="Unassembled WGS sequence"/>
</dbReference>
<protein>
    <recommendedName>
        <fullName evidence="3">SecA family profile domain-containing protein</fullName>
    </recommendedName>
</protein>
<dbReference type="InterPro" id="IPR027417">
    <property type="entry name" value="P-loop_NTPase"/>
</dbReference>
<evidence type="ECO:0008006" key="3">
    <source>
        <dbReference type="Google" id="ProtNLM"/>
    </source>
</evidence>
<reference evidence="1 2" key="1">
    <citation type="journal article" date="2013" name="Curr. Biol.">
        <title>The Genome of the Foraminiferan Reticulomyxa filosa.</title>
        <authorList>
            <person name="Glockner G."/>
            <person name="Hulsmann N."/>
            <person name="Schleicher M."/>
            <person name="Noegel A.A."/>
            <person name="Eichinger L."/>
            <person name="Gallinger C."/>
            <person name="Pawlowski J."/>
            <person name="Sierra R."/>
            <person name="Euteneuer U."/>
            <person name="Pillet L."/>
            <person name="Moustafa A."/>
            <person name="Platzer M."/>
            <person name="Groth M."/>
            <person name="Szafranski K."/>
            <person name="Schliwa M."/>
        </authorList>
    </citation>
    <scope>NUCLEOTIDE SEQUENCE [LARGE SCALE GENOMIC DNA]</scope>
</reference>
<keyword evidence="2" id="KW-1185">Reference proteome</keyword>
<organism evidence="1 2">
    <name type="scientific">Reticulomyxa filosa</name>
    <dbReference type="NCBI Taxonomy" id="46433"/>
    <lineage>
        <taxon>Eukaryota</taxon>
        <taxon>Sar</taxon>
        <taxon>Rhizaria</taxon>
        <taxon>Retaria</taxon>
        <taxon>Foraminifera</taxon>
        <taxon>Monothalamids</taxon>
        <taxon>Reticulomyxidae</taxon>
        <taxon>Reticulomyxa</taxon>
    </lineage>
</organism>
<dbReference type="SUPFAM" id="SSF52540">
    <property type="entry name" value="P-loop containing nucleoside triphosphate hydrolases"/>
    <property type="match status" value="1"/>
</dbReference>
<evidence type="ECO:0000313" key="2">
    <source>
        <dbReference type="Proteomes" id="UP000023152"/>
    </source>
</evidence>
<dbReference type="OMA" id="ANDLITM"/>
<dbReference type="GO" id="GO:0006886">
    <property type="term" value="P:intracellular protein transport"/>
    <property type="evidence" value="ECO:0007669"/>
    <property type="project" value="InterPro"/>
</dbReference>
<dbReference type="InterPro" id="IPR036465">
    <property type="entry name" value="vWFA_dom_sf"/>
</dbReference>
<dbReference type="EMBL" id="ASPP01026708">
    <property type="protein sequence ID" value="ETO06880.1"/>
    <property type="molecule type" value="Genomic_DNA"/>
</dbReference>
<evidence type="ECO:0000313" key="1">
    <source>
        <dbReference type="EMBL" id="ETO06880.1"/>
    </source>
</evidence>
<gene>
    <name evidence="1" type="ORF">RFI_30511</name>
</gene>
<sequence length="824" mass="94396">MYPNIEQKFDNIKWDANIRDKIQIMMAYIFALWTLQNAQYYYDAKYTHDQKGLFDTAASRPSDCHIFALTLAVTCCVLALLGFDVNCASYSEYLSTRDFKYLILPNKEKSLSKISRVTRAKILLIDEVDVFFNKEFYGGCYSPAATIRHDSVTKLIDFIWKNKSVDLTLKAVKESSEYKACFDILEGCCPLLDEAIKDMLNDVQKFESHGYQVSNDKIGYKEQDSICYNVRYGYKTLFAYYHEHEEKRISTESFKNNICLSFQIGNFSYAEVPKNFSYIMGVSGTLKTLSESEQKVIENDYNISKHTYIPSLFGKNNLVFAEQQDIRIVDESDYFIALEKEIEDRLVGKNIGTKRAVLVFFETKKQLMEFYESSNFLPIKDNAIVMTEENSFQEKESLIKRAVTSGQVGLFTKEFGRGTDFVCRDQIVSANGGPHVIQTFLSEELSEEMQIKGRTARQGGYGSYSLILCDKSLEKFLITVEDIAKAKKFGNVYMMLDEKRNKFFKDQYAENQKFVEKIKQEHKSANDLITMLKSKRISEVKIKLCEQNRGATDKASSRTVVLMDATGSMSHLLQKAKNTVSTMFERITDILRESGYSPNIFEMQFVVYRNYNAPEDKILQVSPWESKPDNLRSFMENVIAEHGMGNEAIEVGLAHVNRECEIEEVSQVILIGDAPANTREEVTKRRMTCSLMQSNSVPKITQKKKGFLKVLKKKRMKKAPESEINYWQNTELFSNPTYYEDELLLLKKRGIPVHAFFVDTKAKQNFEGIARITGGRCKDLDINSVKGADLLTNLISEEVLRNAGGSKGDALVDAYRTKFSKSYT</sequence>
<dbReference type="PANTHER" id="PTHR30612:SF0">
    <property type="entry name" value="CHLOROPLAST PROTEIN-TRANSPORTING ATPASE"/>
    <property type="match status" value="1"/>
</dbReference>
<comment type="caution">
    <text evidence="1">The sequence shown here is derived from an EMBL/GenBank/DDBJ whole genome shotgun (WGS) entry which is preliminary data.</text>
</comment>
<dbReference type="OrthoDB" id="7614088at2759"/>
<dbReference type="SUPFAM" id="SSF53300">
    <property type="entry name" value="vWA-like"/>
    <property type="match status" value="1"/>
</dbReference>
<dbReference type="InterPro" id="IPR000185">
    <property type="entry name" value="SecA"/>
</dbReference>
<name>X6M1Q2_RETFI</name>
<dbReference type="Gene3D" id="3.40.50.410">
    <property type="entry name" value="von Willebrand factor, type A domain"/>
    <property type="match status" value="1"/>
</dbReference>
<dbReference type="Gene3D" id="3.40.50.300">
    <property type="entry name" value="P-loop containing nucleotide triphosphate hydrolases"/>
    <property type="match status" value="1"/>
</dbReference>
<dbReference type="GO" id="GO:0005524">
    <property type="term" value="F:ATP binding"/>
    <property type="evidence" value="ECO:0007669"/>
    <property type="project" value="InterPro"/>
</dbReference>
<accession>X6M1Q2</accession>
<dbReference type="PANTHER" id="PTHR30612">
    <property type="entry name" value="SECA INNER MEMBRANE COMPONENT OF SEC PROTEIN SECRETION SYSTEM"/>
    <property type="match status" value="1"/>
</dbReference>
<dbReference type="GO" id="GO:0006605">
    <property type="term" value="P:protein targeting"/>
    <property type="evidence" value="ECO:0007669"/>
    <property type="project" value="InterPro"/>
</dbReference>
<dbReference type="AlphaFoldDB" id="X6M1Q2"/>
<proteinExistence type="predicted"/>